<dbReference type="OrthoDB" id="8049496at2759"/>
<accession>A0A8X6MKK4</accession>
<sequence>MFIRLKLIRLIFKIWIFCSSSGYPYTMEIYSGRKNESSGTSLKKLADSRVRATGTDRSNCIRQCHLLDKNTLAKETRGAKDFRSDGTVFICHWNDNTVVTVAPNHQIHEPISNTKGYSKSVKKKIDVTQPVLMK</sequence>
<evidence type="ECO:0000313" key="3">
    <source>
        <dbReference type="EMBL" id="GFU20914.1"/>
    </source>
</evidence>
<name>A0A8X6MKK4_NEPPI</name>
<organism evidence="2 4">
    <name type="scientific">Nephila pilipes</name>
    <name type="common">Giant wood spider</name>
    <name type="synonym">Nephila maculata</name>
    <dbReference type="NCBI Taxonomy" id="299642"/>
    <lineage>
        <taxon>Eukaryota</taxon>
        <taxon>Metazoa</taxon>
        <taxon>Ecdysozoa</taxon>
        <taxon>Arthropoda</taxon>
        <taxon>Chelicerata</taxon>
        <taxon>Arachnida</taxon>
        <taxon>Araneae</taxon>
        <taxon>Araneomorphae</taxon>
        <taxon>Entelegynae</taxon>
        <taxon>Araneoidea</taxon>
        <taxon>Nephilidae</taxon>
        <taxon>Nephila</taxon>
    </lineage>
</organism>
<proteinExistence type="predicted"/>
<dbReference type="PANTHER" id="PTHR47055:SF3">
    <property type="entry name" value="PHORBOL-ESTER_DAG-TYPE DOMAIN-CONTAINING PROTEIN"/>
    <property type="match status" value="1"/>
</dbReference>
<feature type="signal peptide" evidence="1">
    <location>
        <begin position="1"/>
        <end position="22"/>
    </location>
</feature>
<dbReference type="PANTHER" id="PTHR47055">
    <property type="entry name" value="DDE_TNP_1_7 DOMAIN-CONTAINING PROTEIN"/>
    <property type="match status" value="1"/>
</dbReference>
<evidence type="ECO:0000313" key="2">
    <source>
        <dbReference type="EMBL" id="GFS64813.1"/>
    </source>
</evidence>
<comment type="caution">
    <text evidence="2">The sequence shown here is derived from an EMBL/GenBank/DDBJ whole genome shotgun (WGS) entry which is preliminary data.</text>
</comment>
<dbReference type="AlphaFoldDB" id="A0A8X6MKK4"/>
<dbReference type="EMBL" id="BMAW01048222">
    <property type="protein sequence ID" value="GFS64813.1"/>
    <property type="molecule type" value="Genomic_DNA"/>
</dbReference>
<dbReference type="EMBL" id="BMAW01031395">
    <property type="protein sequence ID" value="GFU20914.1"/>
    <property type="molecule type" value="Genomic_DNA"/>
</dbReference>
<feature type="chain" id="PRO_5036596930" evidence="1">
    <location>
        <begin position="23"/>
        <end position="134"/>
    </location>
</feature>
<keyword evidence="4" id="KW-1185">Reference proteome</keyword>
<gene>
    <name evidence="3" type="ORF">NPIL_161521</name>
    <name evidence="2" type="ORF">NPIL_18041</name>
</gene>
<evidence type="ECO:0000256" key="1">
    <source>
        <dbReference type="SAM" id="SignalP"/>
    </source>
</evidence>
<keyword evidence="1" id="KW-0732">Signal</keyword>
<dbReference type="Proteomes" id="UP000887013">
    <property type="component" value="Unassembled WGS sequence"/>
</dbReference>
<evidence type="ECO:0000313" key="4">
    <source>
        <dbReference type="Proteomes" id="UP000887013"/>
    </source>
</evidence>
<dbReference type="InterPro" id="IPR052638">
    <property type="entry name" value="PiggyBac_TE-derived"/>
</dbReference>
<protein>
    <submittedName>
        <fullName evidence="2">Putative piggybac transposable element-derived</fullName>
    </submittedName>
</protein>
<reference evidence="2" key="1">
    <citation type="submission" date="2020-08" db="EMBL/GenBank/DDBJ databases">
        <title>Multicomponent nature underlies the extraordinary mechanical properties of spider dragline silk.</title>
        <authorList>
            <person name="Kono N."/>
            <person name="Nakamura H."/>
            <person name="Mori M."/>
            <person name="Yoshida Y."/>
            <person name="Ohtoshi R."/>
            <person name="Malay A.D."/>
            <person name="Moran D.A.P."/>
            <person name="Tomita M."/>
            <person name="Numata K."/>
            <person name="Arakawa K."/>
        </authorList>
    </citation>
    <scope>NUCLEOTIDE SEQUENCE</scope>
</reference>
<dbReference type="GO" id="GO:0043565">
    <property type="term" value="F:sequence-specific DNA binding"/>
    <property type="evidence" value="ECO:0007669"/>
    <property type="project" value="TreeGrafter"/>
</dbReference>